<keyword evidence="1" id="KW-1133">Transmembrane helix</keyword>
<keyword evidence="2" id="KW-0732">Signal</keyword>
<dbReference type="InterPro" id="IPR006631">
    <property type="entry name" value="DM4_12"/>
</dbReference>
<dbReference type="AlphaFoldDB" id="A0A1J1J4U8"/>
<protein>
    <submittedName>
        <fullName evidence="3">CLUMA_CG020388, isoform A</fullName>
    </submittedName>
</protein>
<dbReference type="Proteomes" id="UP000183832">
    <property type="component" value="Unassembled WGS sequence"/>
</dbReference>
<reference evidence="3 4" key="1">
    <citation type="submission" date="2015-04" db="EMBL/GenBank/DDBJ databases">
        <authorList>
            <person name="Syromyatnikov M.Y."/>
            <person name="Popov V.N."/>
        </authorList>
    </citation>
    <scope>NUCLEOTIDE SEQUENCE [LARGE SCALE GENOMIC DNA]</scope>
</reference>
<dbReference type="EMBL" id="CVRI01000070">
    <property type="protein sequence ID" value="CRL07415.1"/>
    <property type="molecule type" value="Genomic_DNA"/>
</dbReference>
<keyword evidence="4" id="KW-1185">Reference proteome</keyword>
<keyword evidence="1" id="KW-0812">Transmembrane</keyword>
<gene>
    <name evidence="3" type="ORF">CLUMA_CG020388</name>
</gene>
<sequence length="327" mass="37328">MEYSVLLLLLSVVLVQGYRSDFNQTVLSEHRNNRSFNESLIGTRSKRNHNKKEFDEAFNYYNNGIPSKREPKFISFQTVDDNIEIELDYSIPFLSIPVRQSIDTVLGAVKLTQSSQNFPLGNLNIGVVIFFVISVFAVAIFGGTTTLKENVGEDGANPDISIFPKFPWLPYYGHKSRKGNDDAENHSSWQILNQIDQTLHRYGVDTASCVKRATCWQVKESLSNIYDKNATSFDYIITDLASSTMIQQFISSTSWNDAIIAARKDADCMSTFPNCVLSSSSLISLWDRYLMILANSRVFLYKSNSIEILKYTMQEFKFFNFMLLFLL</sequence>
<name>A0A1J1J4U8_9DIPT</name>
<evidence type="ECO:0000256" key="1">
    <source>
        <dbReference type="SAM" id="Phobius"/>
    </source>
</evidence>
<keyword evidence="1" id="KW-0472">Membrane</keyword>
<dbReference type="OrthoDB" id="6436512at2759"/>
<organism evidence="3 4">
    <name type="scientific">Clunio marinus</name>
    <dbReference type="NCBI Taxonomy" id="568069"/>
    <lineage>
        <taxon>Eukaryota</taxon>
        <taxon>Metazoa</taxon>
        <taxon>Ecdysozoa</taxon>
        <taxon>Arthropoda</taxon>
        <taxon>Hexapoda</taxon>
        <taxon>Insecta</taxon>
        <taxon>Pterygota</taxon>
        <taxon>Neoptera</taxon>
        <taxon>Endopterygota</taxon>
        <taxon>Diptera</taxon>
        <taxon>Nematocera</taxon>
        <taxon>Chironomoidea</taxon>
        <taxon>Chironomidae</taxon>
        <taxon>Clunio</taxon>
    </lineage>
</organism>
<feature type="chain" id="PRO_5011955611" evidence="2">
    <location>
        <begin position="18"/>
        <end position="327"/>
    </location>
</feature>
<evidence type="ECO:0000313" key="3">
    <source>
        <dbReference type="EMBL" id="CRL07415.1"/>
    </source>
</evidence>
<proteinExistence type="predicted"/>
<feature type="signal peptide" evidence="2">
    <location>
        <begin position="1"/>
        <end position="17"/>
    </location>
</feature>
<dbReference type="Pfam" id="PF07841">
    <property type="entry name" value="DM4_12"/>
    <property type="match status" value="1"/>
</dbReference>
<evidence type="ECO:0000256" key="2">
    <source>
        <dbReference type="SAM" id="SignalP"/>
    </source>
</evidence>
<accession>A0A1J1J4U8</accession>
<evidence type="ECO:0000313" key="4">
    <source>
        <dbReference type="Proteomes" id="UP000183832"/>
    </source>
</evidence>
<feature type="transmembrane region" description="Helical" evidence="1">
    <location>
        <begin position="123"/>
        <end position="142"/>
    </location>
</feature>